<reference evidence="1 2" key="1">
    <citation type="submission" date="2019-08" db="EMBL/GenBank/DDBJ databases">
        <title>Phlebobacter frassis gen. nov. sp. nov., a new member of family Sphingobacteriaceae isolated from sand fly rearing media.</title>
        <authorList>
            <person name="Kakumanu M.L."/>
            <person name="Marayati B.F."/>
            <person name="Wada-Katsumata A."/>
            <person name="Wasserberg G."/>
            <person name="Schal C."/>
            <person name="Apperson C.S."/>
            <person name="Ponnusamy L."/>
        </authorList>
    </citation>
    <scope>NUCLEOTIDE SEQUENCE [LARGE SCALE GENOMIC DNA]</scope>
    <source>
        <strain evidence="1 2">SSI9</strain>
    </source>
</reference>
<organism evidence="1 2">
    <name type="scientific">Sphingobacterium phlebotomi</name>
    <dbReference type="NCBI Taxonomy" id="2605433"/>
    <lineage>
        <taxon>Bacteria</taxon>
        <taxon>Pseudomonadati</taxon>
        <taxon>Bacteroidota</taxon>
        <taxon>Sphingobacteriia</taxon>
        <taxon>Sphingobacteriales</taxon>
        <taxon>Sphingobacteriaceae</taxon>
        <taxon>Sphingobacterium</taxon>
    </lineage>
</organism>
<dbReference type="EMBL" id="VTAV01000002">
    <property type="protein sequence ID" value="TYR37412.1"/>
    <property type="molecule type" value="Genomic_DNA"/>
</dbReference>
<dbReference type="AlphaFoldDB" id="A0A5D4HAQ8"/>
<evidence type="ECO:0000313" key="2">
    <source>
        <dbReference type="Proteomes" id="UP000322362"/>
    </source>
</evidence>
<protein>
    <submittedName>
        <fullName evidence="1">Uncharacterized protein</fullName>
    </submittedName>
</protein>
<accession>A0A5D4HAQ8</accession>
<dbReference type="RefSeq" id="WP_148918153.1">
    <property type="nucleotide sequence ID" value="NZ_VTAV01000002.1"/>
</dbReference>
<comment type="caution">
    <text evidence="1">The sequence shown here is derived from an EMBL/GenBank/DDBJ whole genome shotgun (WGS) entry which is preliminary data.</text>
</comment>
<keyword evidence="2" id="KW-1185">Reference proteome</keyword>
<name>A0A5D4HAQ8_9SPHI</name>
<evidence type="ECO:0000313" key="1">
    <source>
        <dbReference type="EMBL" id="TYR37412.1"/>
    </source>
</evidence>
<proteinExistence type="predicted"/>
<gene>
    <name evidence="1" type="ORF">FXV77_05245</name>
</gene>
<sequence>MEQRIKREEAIKKLRALFRQKGYSSNFSIGSHNSVLLADLDKCLKTFLQGYDAGKYQDGSFELKTGMPYDSKIYCHFYLKFDEQQGFKIEKMQVSSTRTHKMQTYEIHNNSEILGSQAVYSLFPKPKPWEDIMKGKFRL</sequence>
<dbReference type="Proteomes" id="UP000322362">
    <property type="component" value="Unassembled WGS sequence"/>
</dbReference>